<accession>D9PXX2</accession>
<dbReference type="GeneID" id="9705200"/>
<keyword evidence="6 7" id="KW-0472">Membrane</keyword>
<dbReference type="InterPro" id="IPR002751">
    <property type="entry name" value="CbiM/NikMN"/>
</dbReference>
<keyword evidence="2" id="KW-0813">Transport</keyword>
<dbReference type="HOGENOM" id="CLU_1248307_0_0_2"/>
<dbReference type="PaxDb" id="79929-MTBMA_c14910"/>
<organism evidence="8 9">
    <name type="scientific">Methanothermobacter marburgensis (strain ATCC BAA-927 / DSM 2133 / JCM 14651 / NBRC 100331 / OCM 82 / Marburg)</name>
    <name type="common">Methanobacterium thermoautotrophicum</name>
    <dbReference type="NCBI Taxonomy" id="79929"/>
    <lineage>
        <taxon>Archaea</taxon>
        <taxon>Methanobacteriati</taxon>
        <taxon>Methanobacteriota</taxon>
        <taxon>Methanomada group</taxon>
        <taxon>Methanobacteria</taxon>
        <taxon>Methanobacteriales</taxon>
        <taxon>Methanobacteriaceae</taxon>
        <taxon>Methanothermobacter</taxon>
    </lineage>
</organism>
<reference evidence="8 9" key="2">
    <citation type="journal article" date="2010" name="J. Bacteriol.">
        <title>Complete genome sequence of Methanothermobacter marburgensis, a methanoarchaeon model organism.</title>
        <authorList>
            <person name="Liesegang H."/>
            <person name="Kaster A.K."/>
            <person name="Wiezer A."/>
            <person name="Goenrich M."/>
            <person name="Wollherr A."/>
            <person name="Seedorf H."/>
            <person name="Gottschalk G."/>
            <person name="Thauer R.K."/>
        </authorList>
    </citation>
    <scope>NUCLEOTIDE SEQUENCE [LARGE SCALE GENOMIC DNA]</scope>
    <source>
        <strain evidence="9">ATCC BAA-927 / DSM 2133 / JCM 14651 / NBRC 100331 / OCM 82 / Marburg</strain>
    </source>
</reference>
<dbReference type="EMBL" id="CP001710">
    <property type="protein sequence ID" value="ADL59070.1"/>
    <property type="molecule type" value="Genomic_DNA"/>
</dbReference>
<evidence type="ECO:0000313" key="9">
    <source>
        <dbReference type="Proteomes" id="UP000000345"/>
    </source>
</evidence>
<sequence length="221" mass="23487">MNIPDGFIPAWQLVFYNVTATAVLVLSIAWVIRGLLSMKRDEGAHDVNLTGYLLIMLTAPPLIFLIQAFCIPVPYGVPLTLNGAALLSVILKNPFLAFILMSAVMLVQSIFFGFGGVTSLGANMIGMGVPGCFLGFYIYSRAIGGSGGRRVLSGFIAGFASYVLAGILTGIQLGAAGVFPIMRSVVSMGIYSATWGLLEGLLTAAGCIIMSSWIERVWDLH</sequence>
<feature type="transmembrane region" description="Helical" evidence="7">
    <location>
        <begin position="159"/>
        <end position="181"/>
    </location>
</feature>
<name>D9PXX2_METTM</name>
<dbReference type="Gene3D" id="1.10.1760.20">
    <property type="match status" value="1"/>
</dbReference>
<dbReference type="PANTHER" id="PTHR34229">
    <property type="entry name" value="METAL TRANSPORT PROTEIN HI_1621-RELATED"/>
    <property type="match status" value="1"/>
</dbReference>
<dbReference type="GO" id="GO:0005886">
    <property type="term" value="C:plasma membrane"/>
    <property type="evidence" value="ECO:0007669"/>
    <property type="project" value="UniProtKB-SubCell"/>
</dbReference>
<evidence type="ECO:0000256" key="5">
    <source>
        <dbReference type="ARBA" id="ARBA00022989"/>
    </source>
</evidence>
<dbReference type="RefSeq" id="WP_013296281.1">
    <property type="nucleotide sequence ID" value="NC_014408.1"/>
</dbReference>
<feature type="transmembrane region" description="Helical" evidence="7">
    <location>
        <begin position="13"/>
        <end position="32"/>
    </location>
</feature>
<dbReference type="GeneID" id="77400263"/>
<dbReference type="OrthoDB" id="385440at2157"/>
<proteinExistence type="predicted"/>
<protein>
    <submittedName>
        <fullName evidence="8">Predicted cobalt transport protein</fullName>
    </submittedName>
</protein>
<evidence type="ECO:0000313" key="8">
    <source>
        <dbReference type="EMBL" id="ADL59070.1"/>
    </source>
</evidence>
<dbReference type="STRING" id="79929.MTBMA_c14910"/>
<reference key="1">
    <citation type="submission" date="2009-08" db="EMBL/GenBank/DDBJ databases">
        <title>The genome sequence of Methanothermobacter marburgensis.</title>
        <authorList>
            <person name="Kaster A."/>
            <person name="Seedorf H."/>
            <person name="Goenrich M."/>
            <person name="Wiezer A."/>
            <person name="Liesegang H."/>
            <person name="Thauer R."/>
            <person name="Gottschalk G."/>
        </authorList>
    </citation>
    <scope>NUCLEOTIDE SEQUENCE</scope>
    <source>
        <strain>Marburg</strain>
    </source>
</reference>
<dbReference type="KEGG" id="mmg:MTBMA_c14910"/>
<keyword evidence="4 7" id="KW-0812">Transmembrane</keyword>
<dbReference type="AlphaFoldDB" id="D9PXX2"/>
<evidence type="ECO:0000256" key="1">
    <source>
        <dbReference type="ARBA" id="ARBA00004651"/>
    </source>
</evidence>
<dbReference type="Proteomes" id="UP000000345">
    <property type="component" value="Chromosome"/>
</dbReference>
<comment type="subcellular location">
    <subcellularLocation>
        <location evidence="1">Cell membrane</location>
        <topology evidence="1">Multi-pass membrane protein</topology>
    </subcellularLocation>
</comment>
<feature type="transmembrane region" description="Helical" evidence="7">
    <location>
        <begin position="193"/>
        <end position="214"/>
    </location>
</feature>
<keyword evidence="5 7" id="KW-1133">Transmembrane helix</keyword>
<evidence type="ECO:0000256" key="7">
    <source>
        <dbReference type="SAM" id="Phobius"/>
    </source>
</evidence>
<keyword evidence="3" id="KW-1003">Cell membrane</keyword>
<keyword evidence="9" id="KW-1185">Reference proteome</keyword>
<evidence type="ECO:0000256" key="3">
    <source>
        <dbReference type="ARBA" id="ARBA00022475"/>
    </source>
</evidence>
<feature type="transmembrane region" description="Helical" evidence="7">
    <location>
        <begin position="52"/>
        <end position="75"/>
    </location>
</feature>
<gene>
    <name evidence="8" type="primary">cbiM4</name>
    <name evidence="8" type="ordered locus">MTBMA_c14910</name>
</gene>
<evidence type="ECO:0000256" key="4">
    <source>
        <dbReference type="ARBA" id="ARBA00022692"/>
    </source>
</evidence>
<evidence type="ECO:0000256" key="2">
    <source>
        <dbReference type="ARBA" id="ARBA00022448"/>
    </source>
</evidence>
<dbReference type="PANTHER" id="PTHR34229:SF1">
    <property type="entry name" value="METAL TRANSPORT PROTEIN HI_1621-RELATED"/>
    <property type="match status" value="1"/>
</dbReference>
<feature type="transmembrane region" description="Helical" evidence="7">
    <location>
        <begin position="95"/>
        <end position="114"/>
    </location>
</feature>
<evidence type="ECO:0000256" key="6">
    <source>
        <dbReference type="ARBA" id="ARBA00023136"/>
    </source>
</evidence>
<dbReference type="Pfam" id="PF01891">
    <property type="entry name" value="CbiM"/>
    <property type="match status" value="1"/>
</dbReference>
<feature type="transmembrane region" description="Helical" evidence="7">
    <location>
        <begin position="121"/>
        <end position="139"/>
    </location>
</feature>
<dbReference type="GO" id="GO:0000041">
    <property type="term" value="P:transition metal ion transport"/>
    <property type="evidence" value="ECO:0007669"/>
    <property type="project" value="InterPro"/>
</dbReference>